<reference evidence="4" key="2">
    <citation type="submission" date="2021-04" db="EMBL/GenBank/DDBJ databases">
        <authorList>
            <person name="Gilroy R."/>
        </authorList>
    </citation>
    <scope>NUCLEOTIDE SEQUENCE</scope>
    <source>
        <strain evidence="4">Gambia15-2214</strain>
    </source>
</reference>
<proteinExistence type="predicted"/>
<dbReference type="AlphaFoldDB" id="A0A9E2L3F5"/>
<dbReference type="Proteomes" id="UP000823914">
    <property type="component" value="Unassembled WGS sequence"/>
</dbReference>
<sequence>MLNIKTIKNHLAGEDKDGFCFRSTCSQTLTEQQLIAEMTAYNSTFTEADTAGIMAILKTTVFKYLAKGYAVELPFGTLRVTASGTCDGMQASFSPGMGNHAINYIITPTLSLKNHVETMLEYQQILPDPSRTTRIYRLCTLQDDASESKDLTLAVGSLLRIHGRNLSFDFSDDKQGIFLHGEDNSTRIVKYIRTGSNIVDFLIPTGTTAGSYKVRAVTKPGISYFTADIDTAITVTA</sequence>
<protein>
    <submittedName>
        <fullName evidence="4">DUF4469 domain-containing protein</fullName>
    </submittedName>
</protein>
<dbReference type="InterPro" id="IPR049893">
    <property type="entry name" value="Bvu_2165-like_IHF-HU-DNA_bdg"/>
</dbReference>
<comment type="caution">
    <text evidence="4">The sequence shown here is derived from an EMBL/GenBank/DDBJ whole genome shotgun (WGS) entry which is preliminary data.</text>
</comment>
<keyword evidence="1" id="KW-0238">DNA-binding</keyword>
<dbReference type="Gene3D" id="4.10.520.10">
    <property type="entry name" value="IHF-like DNA-binding proteins"/>
    <property type="match status" value="1"/>
</dbReference>
<dbReference type="EMBL" id="JAHLFV010000202">
    <property type="protein sequence ID" value="MBU3850634.1"/>
    <property type="molecule type" value="Genomic_DNA"/>
</dbReference>
<organism evidence="4 5">
    <name type="scientific">Candidatus Treponema excrementipullorum</name>
    <dbReference type="NCBI Taxonomy" id="2838768"/>
    <lineage>
        <taxon>Bacteria</taxon>
        <taxon>Pseudomonadati</taxon>
        <taxon>Spirochaetota</taxon>
        <taxon>Spirochaetia</taxon>
        <taxon>Spirochaetales</taxon>
        <taxon>Treponemataceae</taxon>
        <taxon>Treponema</taxon>
    </lineage>
</organism>
<feature type="domain" description="Bvu-2165-like IHF-HU-like DNA-binding" evidence="3">
    <location>
        <begin position="1"/>
        <end position="117"/>
    </location>
</feature>
<evidence type="ECO:0000313" key="4">
    <source>
        <dbReference type="EMBL" id="MBU3850634.1"/>
    </source>
</evidence>
<dbReference type="InterPro" id="IPR027824">
    <property type="entry name" value="DUF4469"/>
</dbReference>
<dbReference type="InterPro" id="IPR010992">
    <property type="entry name" value="IHF-like_DNA-bd_dom_sf"/>
</dbReference>
<evidence type="ECO:0000313" key="5">
    <source>
        <dbReference type="Proteomes" id="UP000823914"/>
    </source>
</evidence>
<gene>
    <name evidence="4" type="ORF">IAA16_08715</name>
</gene>
<dbReference type="Pfam" id="PF14734">
    <property type="entry name" value="DUF4469"/>
    <property type="match status" value="1"/>
</dbReference>
<accession>A0A9E2L3F5</accession>
<evidence type="ECO:0000259" key="2">
    <source>
        <dbReference type="Pfam" id="PF14734"/>
    </source>
</evidence>
<feature type="domain" description="DUF4469" evidence="2">
    <location>
        <begin position="142"/>
        <end position="220"/>
    </location>
</feature>
<evidence type="ECO:0000256" key="1">
    <source>
        <dbReference type="ARBA" id="ARBA00023125"/>
    </source>
</evidence>
<dbReference type="Pfam" id="PF14848">
    <property type="entry name" value="HU-DNA_bdg"/>
    <property type="match status" value="1"/>
</dbReference>
<dbReference type="Gene3D" id="2.70.50.70">
    <property type="match status" value="1"/>
</dbReference>
<name>A0A9E2L3F5_9SPIR</name>
<reference evidence="4" key="1">
    <citation type="journal article" date="2021" name="PeerJ">
        <title>Extensive microbial diversity within the chicken gut microbiome revealed by metagenomics and culture.</title>
        <authorList>
            <person name="Gilroy R."/>
            <person name="Ravi A."/>
            <person name="Getino M."/>
            <person name="Pursley I."/>
            <person name="Horton D.L."/>
            <person name="Alikhan N.F."/>
            <person name="Baker D."/>
            <person name="Gharbi K."/>
            <person name="Hall N."/>
            <person name="Watson M."/>
            <person name="Adriaenssens E.M."/>
            <person name="Foster-Nyarko E."/>
            <person name="Jarju S."/>
            <person name="Secka A."/>
            <person name="Antonio M."/>
            <person name="Oren A."/>
            <person name="Chaudhuri R.R."/>
            <person name="La Ragione R."/>
            <person name="Hildebrand F."/>
            <person name="Pallen M.J."/>
        </authorList>
    </citation>
    <scope>NUCLEOTIDE SEQUENCE</scope>
    <source>
        <strain evidence="4">Gambia15-2214</strain>
    </source>
</reference>
<evidence type="ECO:0000259" key="3">
    <source>
        <dbReference type="Pfam" id="PF14848"/>
    </source>
</evidence>
<dbReference type="GO" id="GO:0003677">
    <property type="term" value="F:DNA binding"/>
    <property type="evidence" value="ECO:0007669"/>
    <property type="project" value="UniProtKB-KW"/>
</dbReference>